<reference evidence="1" key="1">
    <citation type="submission" date="2023-03" db="EMBL/GenBank/DDBJ databases">
        <title>Massive genome expansion in bonnet fungi (Mycena s.s.) driven by repeated elements and novel gene families across ecological guilds.</title>
        <authorList>
            <consortium name="Lawrence Berkeley National Laboratory"/>
            <person name="Harder C.B."/>
            <person name="Miyauchi S."/>
            <person name="Viragh M."/>
            <person name="Kuo A."/>
            <person name="Thoen E."/>
            <person name="Andreopoulos B."/>
            <person name="Lu D."/>
            <person name="Skrede I."/>
            <person name="Drula E."/>
            <person name="Henrissat B."/>
            <person name="Morin E."/>
            <person name="Kohler A."/>
            <person name="Barry K."/>
            <person name="LaButti K."/>
            <person name="Morin E."/>
            <person name="Salamov A."/>
            <person name="Lipzen A."/>
            <person name="Mereny Z."/>
            <person name="Hegedus B."/>
            <person name="Baldrian P."/>
            <person name="Stursova M."/>
            <person name="Weitz H."/>
            <person name="Taylor A."/>
            <person name="Grigoriev I.V."/>
            <person name="Nagy L.G."/>
            <person name="Martin F."/>
            <person name="Kauserud H."/>
        </authorList>
    </citation>
    <scope>NUCLEOTIDE SEQUENCE</scope>
    <source>
        <strain evidence="1">CBHHK182m</strain>
    </source>
</reference>
<organism evidence="1 2">
    <name type="scientific">Mycena metata</name>
    <dbReference type="NCBI Taxonomy" id="1033252"/>
    <lineage>
        <taxon>Eukaryota</taxon>
        <taxon>Fungi</taxon>
        <taxon>Dikarya</taxon>
        <taxon>Basidiomycota</taxon>
        <taxon>Agaricomycotina</taxon>
        <taxon>Agaricomycetes</taxon>
        <taxon>Agaricomycetidae</taxon>
        <taxon>Agaricales</taxon>
        <taxon>Marasmiineae</taxon>
        <taxon>Mycenaceae</taxon>
        <taxon>Mycena</taxon>
    </lineage>
</organism>
<gene>
    <name evidence="1" type="ORF">B0H16DRAFT_1857033</name>
</gene>
<dbReference type="Proteomes" id="UP001215598">
    <property type="component" value="Unassembled WGS sequence"/>
</dbReference>
<accession>A0AAD7IK03</accession>
<name>A0AAD7IK03_9AGAR</name>
<evidence type="ECO:0000313" key="1">
    <source>
        <dbReference type="EMBL" id="KAJ7744872.1"/>
    </source>
</evidence>
<sequence>MSAGLFIERETYQQSGACRMATGGIAFETVHIRQHRRLPLRHTTRLCLGVNPAANDLLSQVCEKRGIDFFGRWRNLSRLPWFPRNYCGKLDLWPHQGMKPVGKGAWDREEVTSYSTSVVGCTENSLPRFSPPLHAHGIVVAAPPPPRSLYRWHAIFEEFGQVTKPPSVLRGHDRIVSLAVLTVIREVFFHDPTVMLDELAWHLAIHHDVVISTSALQATLVRAGLTSKVLQKVVCKRDEVQREEYWDCIRDPTSFSGTGLEFVAVDESSKDDRTTSRNYGRSPLGQRAESSELFSRRLHLDTDCLGLNVDAYQFFDFIVEDVLPHIKPYPDVQSVLILDNCRIHHTELLREVLNEHGVMTYLRCHGRSISQEEDPFMALLDSTACITAEMAVGWFKHAGYIW</sequence>
<proteinExistence type="predicted"/>
<comment type="caution">
    <text evidence="1">The sequence shown here is derived from an EMBL/GenBank/DDBJ whole genome shotgun (WGS) entry which is preliminary data.</text>
</comment>
<dbReference type="EMBL" id="JARKIB010000085">
    <property type="protein sequence ID" value="KAJ7744872.1"/>
    <property type="molecule type" value="Genomic_DNA"/>
</dbReference>
<keyword evidence="2" id="KW-1185">Reference proteome</keyword>
<evidence type="ECO:0008006" key="3">
    <source>
        <dbReference type="Google" id="ProtNLM"/>
    </source>
</evidence>
<evidence type="ECO:0000313" key="2">
    <source>
        <dbReference type="Proteomes" id="UP001215598"/>
    </source>
</evidence>
<dbReference type="AlphaFoldDB" id="A0AAD7IK03"/>
<protein>
    <recommendedName>
        <fullName evidence="3">Tc1-like transposase DDE domain-containing protein</fullName>
    </recommendedName>
</protein>